<evidence type="ECO:0000313" key="3">
    <source>
        <dbReference type="EMBL" id="GFU03795.1"/>
    </source>
</evidence>
<dbReference type="EMBL" id="BMAW01123551">
    <property type="protein sequence ID" value="GFU03795.1"/>
    <property type="molecule type" value="Genomic_DNA"/>
</dbReference>
<dbReference type="Proteomes" id="UP000887013">
    <property type="component" value="Unassembled WGS sequence"/>
</dbReference>
<name>A0A8X6Q7R6_NEPPI</name>
<accession>A0A8X6Q7R6</accession>
<protein>
    <recommendedName>
        <fullName evidence="5">Secreted protein</fullName>
    </recommendedName>
</protein>
<evidence type="ECO:0000256" key="2">
    <source>
        <dbReference type="SAM" id="SignalP"/>
    </source>
</evidence>
<dbReference type="AlphaFoldDB" id="A0A8X6Q7R6"/>
<gene>
    <name evidence="3" type="ORF">NPIL_208151</name>
</gene>
<feature type="chain" id="PRO_5036487265" description="Secreted protein" evidence="2">
    <location>
        <begin position="28"/>
        <end position="115"/>
    </location>
</feature>
<evidence type="ECO:0008006" key="5">
    <source>
        <dbReference type="Google" id="ProtNLM"/>
    </source>
</evidence>
<reference evidence="3" key="1">
    <citation type="submission" date="2020-08" db="EMBL/GenBank/DDBJ databases">
        <title>Multicomponent nature underlies the extraordinary mechanical properties of spider dragline silk.</title>
        <authorList>
            <person name="Kono N."/>
            <person name="Nakamura H."/>
            <person name="Mori M."/>
            <person name="Yoshida Y."/>
            <person name="Ohtoshi R."/>
            <person name="Malay A.D."/>
            <person name="Moran D.A.P."/>
            <person name="Tomita M."/>
            <person name="Numata K."/>
            <person name="Arakawa K."/>
        </authorList>
    </citation>
    <scope>NUCLEOTIDE SEQUENCE</scope>
</reference>
<evidence type="ECO:0000256" key="1">
    <source>
        <dbReference type="SAM" id="MobiDB-lite"/>
    </source>
</evidence>
<proteinExistence type="predicted"/>
<keyword evidence="2" id="KW-0732">Signal</keyword>
<keyword evidence="4" id="KW-1185">Reference proteome</keyword>
<sequence>MSVECILRFFCLQPLLCKLLFPVNVNSRVPVSTPNSPAILPDVGGEFGACFFYQSLSSYGPEILKDVSVCPASILRVACNFPQSVKLYSGRHILHSSSENSPMSPSYNVNPIRQR</sequence>
<feature type="region of interest" description="Disordered" evidence="1">
    <location>
        <begin position="95"/>
        <end position="115"/>
    </location>
</feature>
<feature type="signal peptide" evidence="2">
    <location>
        <begin position="1"/>
        <end position="27"/>
    </location>
</feature>
<comment type="caution">
    <text evidence="3">The sequence shown here is derived from an EMBL/GenBank/DDBJ whole genome shotgun (WGS) entry which is preliminary data.</text>
</comment>
<evidence type="ECO:0000313" key="4">
    <source>
        <dbReference type="Proteomes" id="UP000887013"/>
    </source>
</evidence>
<organism evidence="3 4">
    <name type="scientific">Nephila pilipes</name>
    <name type="common">Giant wood spider</name>
    <name type="synonym">Nephila maculata</name>
    <dbReference type="NCBI Taxonomy" id="299642"/>
    <lineage>
        <taxon>Eukaryota</taxon>
        <taxon>Metazoa</taxon>
        <taxon>Ecdysozoa</taxon>
        <taxon>Arthropoda</taxon>
        <taxon>Chelicerata</taxon>
        <taxon>Arachnida</taxon>
        <taxon>Araneae</taxon>
        <taxon>Araneomorphae</taxon>
        <taxon>Entelegynae</taxon>
        <taxon>Araneoidea</taxon>
        <taxon>Nephilidae</taxon>
        <taxon>Nephila</taxon>
    </lineage>
</organism>
<feature type="compositionally biased region" description="Low complexity" evidence="1">
    <location>
        <begin position="96"/>
        <end position="106"/>
    </location>
</feature>